<dbReference type="STRING" id="573065.Astex_2586"/>
<dbReference type="KEGG" id="aex:Astex_2586"/>
<dbReference type="OrthoDB" id="5695497at2"/>
<dbReference type="eggNOG" id="COG0446">
    <property type="taxonomic scope" value="Bacteria"/>
</dbReference>
<dbReference type="Gene3D" id="3.50.50.60">
    <property type="entry name" value="FAD/NAD(P)-binding domain"/>
    <property type="match status" value="1"/>
</dbReference>
<sequence length="505" mass="56710">MNVKGMYRLVIVGGGTAGWMAAAALRRSFSALPYTVTLIESDEIGTVGVGEATIPPMIQFNDMLGLDENAFLKAVNGTFKLGIRFKDWSAPGSDYFHPFGVYGVDMGGLNFNHYWMRYQKAGGSADFGLFNPQTLAARANRFGRMKEINPNVPAVNYAFHFDASLYARYLRDVCVQRGVVRKEGRITEVQQDPDNGDVTAVVLASGERIEGDLFIDCSGFRGLLIEQTLKSGYEDWSKWLPCNRAVAVPCDKVDPLTPYTTSTAREAGWQWRIPLQHRTGNGYVFCDSYLSEETASDLLMQRLDGQAQAEPRVIRFQTGHRKQMWNHNVIAMGLASGFLEPLESTSIWLVQEAIATLQLYFPRGGITDTARACFNRAMLDAYTNVKDFLIAHYKVTTREDTPFWSYCKHMDIPDSLQFRLDSFRENNQPLVRPQDLFKEASWFAVLAGQGLMPQSYHPGADVMPDDEFRWRIQKVREGTTGLVNMMPGHEAYIAKTCASPHFVSA</sequence>
<dbReference type="RefSeq" id="WP_013480055.1">
    <property type="nucleotide sequence ID" value="NC_014817.1"/>
</dbReference>
<dbReference type="Proteomes" id="UP000001492">
    <property type="component" value="Chromosome 2"/>
</dbReference>
<evidence type="ECO:0000256" key="1">
    <source>
        <dbReference type="PIRSR" id="PIRSR011396-1"/>
    </source>
</evidence>
<feature type="binding site" evidence="2">
    <location>
        <position position="347"/>
    </location>
    <ligand>
        <name>FAD</name>
        <dbReference type="ChEBI" id="CHEBI:57692"/>
    </ligand>
</feature>
<evidence type="ECO:0000313" key="3">
    <source>
        <dbReference type="EMBL" id="ADU14231.1"/>
    </source>
</evidence>
<dbReference type="PANTHER" id="PTHR43747">
    <property type="entry name" value="FAD-BINDING PROTEIN"/>
    <property type="match status" value="1"/>
</dbReference>
<feature type="binding site" evidence="2">
    <location>
        <position position="343"/>
    </location>
    <ligand>
        <name>L-tryptophan</name>
        <dbReference type="ChEBI" id="CHEBI:57912"/>
    </ligand>
</feature>
<dbReference type="InterPro" id="IPR033856">
    <property type="entry name" value="Trp_halogen"/>
</dbReference>
<protein>
    <submittedName>
        <fullName evidence="3">Tryptophan halogenase</fullName>
    </submittedName>
</protein>
<dbReference type="PIRSF" id="PIRSF011396">
    <property type="entry name" value="Trp_halogenase"/>
    <property type="match status" value="1"/>
</dbReference>
<evidence type="ECO:0000256" key="2">
    <source>
        <dbReference type="PIRSR" id="PIRSR011396-2"/>
    </source>
</evidence>
<dbReference type="InterPro" id="IPR006905">
    <property type="entry name" value="Flavin_halogenase"/>
</dbReference>
<evidence type="ECO:0000313" key="4">
    <source>
        <dbReference type="Proteomes" id="UP000001492"/>
    </source>
</evidence>
<feature type="binding site" evidence="2">
    <location>
        <begin position="14"/>
        <end position="17"/>
    </location>
    <ligand>
        <name>FAD</name>
        <dbReference type="ChEBI" id="CHEBI:57692"/>
    </ligand>
</feature>
<proteinExistence type="predicted"/>
<gene>
    <name evidence="3" type="ordered locus">Astex_2586</name>
</gene>
<keyword evidence="2" id="KW-0285">Flavoprotein</keyword>
<keyword evidence="2" id="KW-0274">FAD</keyword>
<dbReference type="InterPro" id="IPR036188">
    <property type="entry name" value="FAD/NAD-bd_sf"/>
</dbReference>
<reference evidence="4" key="1">
    <citation type="submission" date="2010-12" db="EMBL/GenBank/DDBJ databases">
        <title>Complete sequence of chromosome 2 of Asticcacaulis excentricus CB 48.</title>
        <authorList>
            <consortium name="US DOE Joint Genome Institute"/>
            <person name="Lucas S."/>
            <person name="Copeland A."/>
            <person name="Lapidus A."/>
            <person name="Cheng J.-F."/>
            <person name="Bruce D."/>
            <person name="Goodwin L."/>
            <person name="Pitluck S."/>
            <person name="Teshima H."/>
            <person name="Davenport K."/>
            <person name="Detter J.C."/>
            <person name="Han C."/>
            <person name="Tapia R."/>
            <person name="Land M."/>
            <person name="Hauser L."/>
            <person name="Jeffries C."/>
            <person name="Kyrpides N."/>
            <person name="Ivanova N."/>
            <person name="Ovchinnikova G."/>
            <person name="Brun Y.V."/>
            <person name="Woyke T."/>
        </authorList>
    </citation>
    <scope>NUCLEOTIDE SEQUENCE [LARGE SCALE GENOMIC DNA]</scope>
    <source>
        <strain evidence="4">ATCC 15261 / DSM 4724 / KCTC 12464 / NCIMB 9791 / VKM B-1370 / CB 48</strain>
    </source>
</reference>
<organism evidence="3 4">
    <name type="scientific">Asticcacaulis excentricus (strain ATCC 15261 / DSM 4724 / KCTC 12464 / NCIMB 9791 / VKM B-1370 / CB 48)</name>
    <dbReference type="NCBI Taxonomy" id="573065"/>
    <lineage>
        <taxon>Bacteria</taxon>
        <taxon>Pseudomonadati</taxon>
        <taxon>Pseudomonadota</taxon>
        <taxon>Alphaproteobacteria</taxon>
        <taxon>Caulobacterales</taxon>
        <taxon>Caulobacteraceae</taxon>
        <taxon>Asticcacaulis</taxon>
    </lineage>
</organism>
<dbReference type="InterPro" id="IPR050816">
    <property type="entry name" value="Flavin-dep_Halogenase_NPB"/>
</dbReference>
<dbReference type="GO" id="GO:0004497">
    <property type="term" value="F:monooxygenase activity"/>
    <property type="evidence" value="ECO:0007669"/>
    <property type="project" value="InterPro"/>
</dbReference>
<feature type="binding site" evidence="2">
    <location>
        <position position="80"/>
    </location>
    <ligand>
        <name>7-chloro-L-tryptophan</name>
        <dbReference type="ChEBI" id="CHEBI:58713"/>
    </ligand>
</feature>
<dbReference type="SUPFAM" id="SSF51905">
    <property type="entry name" value="FAD/NAD(P)-binding domain"/>
    <property type="match status" value="1"/>
</dbReference>
<accession>E8RV31</accession>
<name>E8RV31_ASTEC</name>
<dbReference type="GO" id="GO:0000166">
    <property type="term" value="F:nucleotide binding"/>
    <property type="evidence" value="ECO:0007669"/>
    <property type="project" value="UniProtKB-KW"/>
</dbReference>
<keyword evidence="4" id="KW-1185">Reference proteome</keyword>
<keyword evidence="2" id="KW-0547">Nucleotide-binding</keyword>
<dbReference type="Pfam" id="PF04820">
    <property type="entry name" value="Trp_halogenase"/>
    <property type="match status" value="1"/>
</dbReference>
<dbReference type="EMBL" id="CP002396">
    <property type="protein sequence ID" value="ADU14231.1"/>
    <property type="molecule type" value="Genomic_DNA"/>
</dbReference>
<dbReference type="AlphaFoldDB" id="E8RV31"/>
<dbReference type="HOGENOM" id="CLU_022247_1_0_5"/>
<feature type="binding site" evidence="2">
    <location>
        <position position="334"/>
    </location>
    <ligand>
        <name>FAD</name>
        <dbReference type="ChEBI" id="CHEBI:57692"/>
    </ligand>
</feature>
<feature type="active site" evidence="1">
    <location>
        <position position="80"/>
    </location>
</feature>
<dbReference type="PANTHER" id="PTHR43747:SF4">
    <property type="entry name" value="FLAVIN-DEPENDENT TRYPTOPHAN HALOGENASE"/>
    <property type="match status" value="1"/>
</dbReference>